<name>A0A5P1FDU8_ASPOF</name>
<evidence type="ECO:0000256" key="3">
    <source>
        <dbReference type="ARBA" id="ARBA00023295"/>
    </source>
</evidence>
<dbReference type="SUPFAM" id="SSF51445">
    <property type="entry name" value="(Trans)glycosidases"/>
    <property type="match status" value="1"/>
</dbReference>
<dbReference type="PANTHER" id="PTHR32227">
    <property type="entry name" value="GLUCAN ENDO-1,3-BETA-GLUCOSIDASE BG1-RELATED-RELATED"/>
    <property type="match status" value="1"/>
</dbReference>
<dbReference type="Pfam" id="PF00332">
    <property type="entry name" value="Glyco_hydro_17"/>
    <property type="match status" value="1"/>
</dbReference>
<gene>
    <name evidence="5" type="ORF">A4U43_C03F25410</name>
</gene>
<evidence type="ECO:0000256" key="4">
    <source>
        <dbReference type="RuleBase" id="RU004335"/>
    </source>
</evidence>
<keyword evidence="6" id="KW-1185">Reference proteome</keyword>
<evidence type="ECO:0000313" key="5">
    <source>
        <dbReference type="EMBL" id="ONK76234.1"/>
    </source>
</evidence>
<dbReference type="InterPro" id="IPR000490">
    <property type="entry name" value="Glyco_hydro_17"/>
</dbReference>
<keyword evidence="2" id="KW-0378">Hydrolase</keyword>
<comment type="similarity">
    <text evidence="1 4">Belongs to the glycosyl hydrolase 17 family.</text>
</comment>
<evidence type="ECO:0000256" key="1">
    <source>
        <dbReference type="ARBA" id="ARBA00008773"/>
    </source>
</evidence>
<dbReference type="Gene3D" id="3.20.20.80">
    <property type="entry name" value="Glycosidases"/>
    <property type="match status" value="1"/>
</dbReference>
<dbReference type="FunFam" id="3.20.20.80:FF:000010">
    <property type="entry name" value="glucan endo-1,3-beta-glucosidase, basic"/>
    <property type="match status" value="1"/>
</dbReference>
<protein>
    <recommendedName>
        <fullName evidence="7">Glucan endo-1,3-beta-D-glucosidase</fullName>
    </recommendedName>
</protein>
<evidence type="ECO:0008006" key="7">
    <source>
        <dbReference type="Google" id="ProtNLM"/>
    </source>
</evidence>
<sequence length="307" mass="33999">MVANNLPPPADAINLVQNCGIAKFRLYEPHPEIMSLNSSQLVSIATRNEDLLQLASSPDFAKDWISTNYVPYENILDIIVGNEVIPGENAQYVLPAMRNIRAALDQTSKPEVKVTTTISSAALTNTYPPSQSTFTSDSVDILTDIVQFIHTLPPGYQLSLYVHIYPYFAYASDPDHVSLDFALFQATQPGIQDGNLTYWNLFDAMFDSFVWAFEKIGGGDIGLTVGESGWPSAGNGNFTTPQLASTYITNLYEHYMKNTGSPKSPNGYGDVYVFSLFNENQKPDGIEQNWGLFYPNMQPVYNTPLCS</sequence>
<dbReference type="AlphaFoldDB" id="A0A5P1FDU8"/>
<dbReference type="Proteomes" id="UP000243459">
    <property type="component" value="Chromosome 3"/>
</dbReference>
<keyword evidence="3" id="KW-0326">Glycosidase</keyword>
<proteinExistence type="inferred from homology"/>
<dbReference type="GO" id="GO:0005975">
    <property type="term" value="P:carbohydrate metabolic process"/>
    <property type="evidence" value="ECO:0007669"/>
    <property type="project" value="InterPro"/>
</dbReference>
<reference evidence="6" key="1">
    <citation type="journal article" date="2017" name="Nat. Commun.">
        <title>The asparagus genome sheds light on the origin and evolution of a young Y chromosome.</title>
        <authorList>
            <person name="Harkess A."/>
            <person name="Zhou J."/>
            <person name="Xu C."/>
            <person name="Bowers J.E."/>
            <person name="Van der Hulst R."/>
            <person name="Ayyampalayam S."/>
            <person name="Mercati F."/>
            <person name="Riccardi P."/>
            <person name="McKain M.R."/>
            <person name="Kakrana A."/>
            <person name="Tang H."/>
            <person name="Ray J."/>
            <person name="Groenendijk J."/>
            <person name="Arikit S."/>
            <person name="Mathioni S.M."/>
            <person name="Nakano M."/>
            <person name="Shan H."/>
            <person name="Telgmann-Rauber A."/>
            <person name="Kanno A."/>
            <person name="Yue Z."/>
            <person name="Chen H."/>
            <person name="Li W."/>
            <person name="Chen Y."/>
            <person name="Xu X."/>
            <person name="Zhang Y."/>
            <person name="Luo S."/>
            <person name="Chen H."/>
            <person name="Gao J."/>
            <person name="Mao Z."/>
            <person name="Pires J.C."/>
            <person name="Luo M."/>
            <person name="Kudrna D."/>
            <person name="Wing R.A."/>
            <person name="Meyers B.C."/>
            <person name="Yi K."/>
            <person name="Kong H."/>
            <person name="Lavrijsen P."/>
            <person name="Sunseri F."/>
            <person name="Falavigna A."/>
            <person name="Ye Y."/>
            <person name="Leebens-Mack J.H."/>
            <person name="Chen G."/>
        </authorList>
    </citation>
    <scope>NUCLEOTIDE SEQUENCE [LARGE SCALE GENOMIC DNA]</scope>
    <source>
        <strain evidence="6">cv. DH0086</strain>
    </source>
</reference>
<organism evidence="5 6">
    <name type="scientific">Asparagus officinalis</name>
    <name type="common">Garden asparagus</name>
    <dbReference type="NCBI Taxonomy" id="4686"/>
    <lineage>
        <taxon>Eukaryota</taxon>
        <taxon>Viridiplantae</taxon>
        <taxon>Streptophyta</taxon>
        <taxon>Embryophyta</taxon>
        <taxon>Tracheophyta</taxon>
        <taxon>Spermatophyta</taxon>
        <taxon>Magnoliopsida</taxon>
        <taxon>Liliopsida</taxon>
        <taxon>Asparagales</taxon>
        <taxon>Asparagaceae</taxon>
        <taxon>Asparagoideae</taxon>
        <taxon>Asparagus</taxon>
    </lineage>
</organism>
<dbReference type="InterPro" id="IPR044965">
    <property type="entry name" value="Glyco_hydro_17_plant"/>
</dbReference>
<dbReference type="InterPro" id="IPR017853">
    <property type="entry name" value="GH"/>
</dbReference>
<dbReference type="GO" id="GO:0042973">
    <property type="term" value="F:glucan endo-1,3-beta-D-glucosidase activity"/>
    <property type="evidence" value="ECO:0007669"/>
    <property type="project" value="UniProtKB-ARBA"/>
</dbReference>
<accession>A0A5P1FDU8</accession>
<evidence type="ECO:0000256" key="2">
    <source>
        <dbReference type="ARBA" id="ARBA00022801"/>
    </source>
</evidence>
<dbReference type="Gramene" id="ONK76234">
    <property type="protein sequence ID" value="ONK76234"/>
    <property type="gene ID" value="A4U43_C03F25410"/>
</dbReference>
<evidence type="ECO:0000313" key="6">
    <source>
        <dbReference type="Proteomes" id="UP000243459"/>
    </source>
</evidence>
<dbReference type="EMBL" id="CM007383">
    <property type="protein sequence ID" value="ONK76234.1"/>
    <property type="molecule type" value="Genomic_DNA"/>
</dbReference>